<reference evidence="12" key="1">
    <citation type="submission" date="2016-10" db="EMBL/GenBank/DDBJ databases">
        <authorList>
            <person name="Varghese N."/>
            <person name="Submissions S."/>
        </authorList>
    </citation>
    <scope>NUCLEOTIDE SEQUENCE [LARGE SCALE GENOMIC DNA]</scope>
    <source>
        <strain evidence="12">CGMCC 4.3530</strain>
    </source>
</reference>
<keyword evidence="12" id="KW-1185">Reference proteome</keyword>
<dbReference type="Gene3D" id="3.30.565.10">
    <property type="entry name" value="Histidine kinase-like ATPase, C-terminal domain"/>
    <property type="match status" value="1"/>
</dbReference>
<evidence type="ECO:0000256" key="3">
    <source>
        <dbReference type="ARBA" id="ARBA00022553"/>
    </source>
</evidence>
<dbReference type="InterPro" id="IPR036890">
    <property type="entry name" value="HATPase_C_sf"/>
</dbReference>
<evidence type="ECO:0000313" key="11">
    <source>
        <dbReference type="EMBL" id="SDW83548.1"/>
    </source>
</evidence>
<protein>
    <recommendedName>
        <fullName evidence="2">histidine kinase</fullName>
        <ecNumber evidence="2">2.7.13.3</ecNumber>
    </recommendedName>
</protein>
<keyword evidence="8" id="KW-0902">Two-component regulatory system</keyword>
<organism evidence="11 12">
    <name type="scientific">Saccharopolyspora shandongensis</name>
    <dbReference type="NCBI Taxonomy" id="418495"/>
    <lineage>
        <taxon>Bacteria</taxon>
        <taxon>Bacillati</taxon>
        <taxon>Actinomycetota</taxon>
        <taxon>Actinomycetes</taxon>
        <taxon>Pseudonocardiales</taxon>
        <taxon>Pseudonocardiaceae</taxon>
        <taxon>Saccharopolyspora</taxon>
    </lineage>
</organism>
<feature type="transmembrane region" description="Helical" evidence="9">
    <location>
        <begin position="338"/>
        <end position="358"/>
    </location>
</feature>
<evidence type="ECO:0000256" key="4">
    <source>
        <dbReference type="ARBA" id="ARBA00022679"/>
    </source>
</evidence>
<keyword evidence="6 11" id="KW-0418">Kinase</keyword>
<dbReference type="EC" id="2.7.13.3" evidence="2"/>
<proteinExistence type="predicted"/>
<evidence type="ECO:0000259" key="10">
    <source>
        <dbReference type="SMART" id="SM00387"/>
    </source>
</evidence>
<dbReference type="GO" id="GO:0000155">
    <property type="term" value="F:phosphorelay sensor kinase activity"/>
    <property type="evidence" value="ECO:0007669"/>
    <property type="project" value="InterPro"/>
</dbReference>
<dbReference type="EMBL" id="FNOK01000005">
    <property type="protein sequence ID" value="SDW83548.1"/>
    <property type="molecule type" value="Genomic_DNA"/>
</dbReference>
<keyword evidence="9" id="KW-0812">Transmembrane</keyword>
<feature type="domain" description="Histidine kinase/HSP90-like ATPase" evidence="10">
    <location>
        <begin position="498"/>
        <end position="588"/>
    </location>
</feature>
<dbReference type="GO" id="GO:0016020">
    <property type="term" value="C:membrane"/>
    <property type="evidence" value="ECO:0007669"/>
    <property type="project" value="InterPro"/>
</dbReference>
<dbReference type="PANTHER" id="PTHR24421">
    <property type="entry name" value="NITRATE/NITRITE SENSOR PROTEIN NARX-RELATED"/>
    <property type="match status" value="1"/>
</dbReference>
<feature type="transmembrane region" description="Helical" evidence="9">
    <location>
        <begin position="6"/>
        <end position="29"/>
    </location>
</feature>
<evidence type="ECO:0000313" key="12">
    <source>
        <dbReference type="Proteomes" id="UP000199529"/>
    </source>
</evidence>
<dbReference type="InterPro" id="IPR050482">
    <property type="entry name" value="Sensor_HK_TwoCompSys"/>
</dbReference>
<feature type="transmembrane region" description="Helical" evidence="9">
    <location>
        <begin position="286"/>
        <end position="311"/>
    </location>
</feature>
<feature type="transmembrane region" description="Helical" evidence="9">
    <location>
        <begin position="166"/>
        <end position="199"/>
    </location>
</feature>
<dbReference type="SMART" id="SM00387">
    <property type="entry name" value="HATPase_c"/>
    <property type="match status" value="1"/>
</dbReference>
<dbReference type="GO" id="GO:0046983">
    <property type="term" value="F:protein dimerization activity"/>
    <property type="evidence" value="ECO:0007669"/>
    <property type="project" value="InterPro"/>
</dbReference>
<evidence type="ECO:0000256" key="9">
    <source>
        <dbReference type="SAM" id="Phobius"/>
    </source>
</evidence>
<dbReference type="Gene3D" id="1.20.5.1930">
    <property type="match status" value="1"/>
</dbReference>
<dbReference type="SUPFAM" id="SSF55874">
    <property type="entry name" value="ATPase domain of HSP90 chaperone/DNA topoisomerase II/histidine kinase"/>
    <property type="match status" value="1"/>
</dbReference>
<name>A0A1H2WSR1_9PSEU</name>
<evidence type="ECO:0000256" key="5">
    <source>
        <dbReference type="ARBA" id="ARBA00022741"/>
    </source>
</evidence>
<evidence type="ECO:0000256" key="2">
    <source>
        <dbReference type="ARBA" id="ARBA00012438"/>
    </source>
</evidence>
<dbReference type="InterPro" id="IPR011712">
    <property type="entry name" value="Sig_transdc_His_kin_sub3_dim/P"/>
</dbReference>
<keyword evidence="5" id="KW-0547">Nucleotide-binding</keyword>
<evidence type="ECO:0000256" key="1">
    <source>
        <dbReference type="ARBA" id="ARBA00000085"/>
    </source>
</evidence>
<dbReference type="AlphaFoldDB" id="A0A1H2WSR1"/>
<evidence type="ECO:0000256" key="8">
    <source>
        <dbReference type="ARBA" id="ARBA00023012"/>
    </source>
</evidence>
<dbReference type="PANTHER" id="PTHR24421:SF10">
    <property type="entry name" value="NITRATE_NITRITE SENSOR PROTEIN NARQ"/>
    <property type="match status" value="1"/>
</dbReference>
<dbReference type="Pfam" id="PF02518">
    <property type="entry name" value="HATPase_c"/>
    <property type="match status" value="1"/>
</dbReference>
<dbReference type="Pfam" id="PF07730">
    <property type="entry name" value="HisKA_3"/>
    <property type="match status" value="1"/>
</dbReference>
<keyword evidence="7" id="KW-0067">ATP-binding</keyword>
<keyword evidence="4" id="KW-0808">Transferase</keyword>
<dbReference type="STRING" id="418495.SAMN05216215_1005266"/>
<evidence type="ECO:0000256" key="7">
    <source>
        <dbReference type="ARBA" id="ARBA00022840"/>
    </source>
</evidence>
<accession>A0A1H2WSR1</accession>
<evidence type="ECO:0000256" key="6">
    <source>
        <dbReference type="ARBA" id="ARBA00022777"/>
    </source>
</evidence>
<dbReference type="GO" id="GO:0005524">
    <property type="term" value="F:ATP binding"/>
    <property type="evidence" value="ECO:0007669"/>
    <property type="project" value="UniProtKB-KW"/>
</dbReference>
<keyword evidence="9" id="KW-1133">Transmembrane helix</keyword>
<sequence length="600" mass="65359">MLLLLALPGPLLFVLYLFGLGAASLGLLWPGEWLVGRCRAAANLGRRLARDWGGVEVPVPYRPAPPEPQPDAEGWYRHDKALYRKPRIPRYLARVVWLAEDPATNRDLNWMLLNTVAGAVLGLLAVLGGRTFLRAHGLWTRLLLSPVRPCRWWERVVHGLHDLWHLAVLGLLAVVNLLAGVLLVVLFVVTHVLGAFVWWPWCNRVARLLAGLGRSLAGKWSGVAVDEVYLPFVAPLPTSDGLYRAGRMLRKSPRPAIRWARYRQAMTDPASARDLLWLLGDGPVTAALLAPLAALCWVFGWGFWIPFWIWIGGLFSDVGQPWAELPAPAKWLAETPLAGFPLGLAAGAAVVALAPPLVRLHGRWTRVLLAPTGKTLLAQRVRRLAETRADATEAEDTQLRRIERDLHDGAQARLIALGLKLAAAEQLLDSDPQRARELLGESKAESGQTLAELRALVRGIRPPVLTERGLVDAVRALALDLSVRIEVSADLPGRCPSAVESAAYFATRELVTNALKHAGAEAIRVELDYQRGSLRVVVTDDGSGGADPDRGSGLRGIRRRLGTFDGTLHLSSPLGGPTRATMEIPCALSSQKTSSSSETA</sequence>
<gene>
    <name evidence="11" type="ORF">SAMN05216215_1005266</name>
</gene>
<feature type="transmembrane region" description="Helical" evidence="9">
    <location>
        <begin position="112"/>
        <end position="133"/>
    </location>
</feature>
<dbReference type="Proteomes" id="UP000199529">
    <property type="component" value="Unassembled WGS sequence"/>
</dbReference>
<dbReference type="CDD" id="cd16917">
    <property type="entry name" value="HATPase_UhpB-NarQ-NarX-like"/>
    <property type="match status" value="1"/>
</dbReference>
<keyword evidence="9" id="KW-0472">Membrane</keyword>
<keyword evidence="3" id="KW-0597">Phosphoprotein</keyword>
<comment type="catalytic activity">
    <reaction evidence="1">
        <text>ATP + protein L-histidine = ADP + protein N-phospho-L-histidine.</text>
        <dbReference type="EC" id="2.7.13.3"/>
    </reaction>
</comment>
<dbReference type="InterPro" id="IPR003594">
    <property type="entry name" value="HATPase_dom"/>
</dbReference>